<accession>A0AAV9G2X1</accession>
<dbReference type="AlphaFoldDB" id="A0AAV9G2X1"/>
<evidence type="ECO:0000313" key="2">
    <source>
        <dbReference type="Proteomes" id="UP001321760"/>
    </source>
</evidence>
<organism evidence="1 2">
    <name type="scientific">Podospora aff. communis PSN243</name>
    <dbReference type="NCBI Taxonomy" id="3040156"/>
    <lineage>
        <taxon>Eukaryota</taxon>
        <taxon>Fungi</taxon>
        <taxon>Dikarya</taxon>
        <taxon>Ascomycota</taxon>
        <taxon>Pezizomycotina</taxon>
        <taxon>Sordariomycetes</taxon>
        <taxon>Sordariomycetidae</taxon>
        <taxon>Sordariales</taxon>
        <taxon>Podosporaceae</taxon>
        <taxon>Podospora</taxon>
    </lineage>
</organism>
<dbReference type="Proteomes" id="UP001321760">
    <property type="component" value="Unassembled WGS sequence"/>
</dbReference>
<comment type="caution">
    <text evidence="1">The sequence shown here is derived from an EMBL/GenBank/DDBJ whole genome shotgun (WGS) entry which is preliminary data.</text>
</comment>
<evidence type="ECO:0000313" key="1">
    <source>
        <dbReference type="EMBL" id="KAK4442709.1"/>
    </source>
</evidence>
<name>A0AAV9G2X1_9PEZI</name>
<protein>
    <submittedName>
        <fullName evidence="1">Uncharacterized protein</fullName>
    </submittedName>
</protein>
<reference evidence="1" key="2">
    <citation type="submission" date="2023-05" db="EMBL/GenBank/DDBJ databases">
        <authorList>
            <consortium name="Lawrence Berkeley National Laboratory"/>
            <person name="Steindorff A."/>
            <person name="Hensen N."/>
            <person name="Bonometti L."/>
            <person name="Westerberg I."/>
            <person name="Brannstrom I.O."/>
            <person name="Guillou S."/>
            <person name="Cros-Aarteil S."/>
            <person name="Calhoun S."/>
            <person name="Haridas S."/>
            <person name="Kuo A."/>
            <person name="Mondo S."/>
            <person name="Pangilinan J."/>
            <person name="Riley R."/>
            <person name="Labutti K."/>
            <person name="Andreopoulos B."/>
            <person name="Lipzen A."/>
            <person name="Chen C."/>
            <person name="Yanf M."/>
            <person name="Daum C."/>
            <person name="Ng V."/>
            <person name="Clum A."/>
            <person name="Ohm R."/>
            <person name="Martin F."/>
            <person name="Silar P."/>
            <person name="Natvig D."/>
            <person name="Lalanne C."/>
            <person name="Gautier V."/>
            <person name="Ament-Velasquez S.L."/>
            <person name="Kruys A."/>
            <person name="Hutchinson M.I."/>
            <person name="Powell A.J."/>
            <person name="Barry K."/>
            <person name="Miller A.N."/>
            <person name="Grigoriev I.V."/>
            <person name="Debuchy R."/>
            <person name="Gladieux P."/>
            <person name="Thoren M.H."/>
            <person name="Johannesson H."/>
        </authorList>
    </citation>
    <scope>NUCLEOTIDE SEQUENCE</scope>
    <source>
        <strain evidence="1">PSN243</strain>
    </source>
</reference>
<sequence>MSFEGHGNISAHSKHWTFSLKSLSYACSGGVPRPACAISMWGFRGKQLVAQRVLTFPALEPGHVPSEFVMNATVFDRRWIRLTSVGFANARADNGEMIYSGLMVDDLRYTLEGRCDRC</sequence>
<dbReference type="EMBL" id="MU866008">
    <property type="protein sequence ID" value="KAK4442709.1"/>
    <property type="molecule type" value="Genomic_DNA"/>
</dbReference>
<proteinExistence type="predicted"/>
<gene>
    <name evidence="1" type="ORF">QBC34DRAFT_418220</name>
</gene>
<reference evidence="1" key="1">
    <citation type="journal article" date="2023" name="Mol. Phylogenet. Evol.">
        <title>Genome-scale phylogeny and comparative genomics of the fungal order Sordariales.</title>
        <authorList>
            <person name="Hensen N."/>
            <person name="Bonometti L."/>
            <person name="Westerberg I."/>
            <person name="Brannstrom I.O."/>
            <person name="Guillou S."/>
            <person name="Cros-Aarteil S."/>
            <person name="Calhoun S."/>
            <person name="Haridas S."/>
            <person name="Kuo A."/>
            <person name="Mondo S."/>
            <person name="Pangilinan J."/>
            <person name="Riley R."/>
            <person name="LaButti K."/>
            <person name="Andreopoulos B."/>
            <person name="Lipzen A."/>
            <person name="Chen C."/>
            <person name="Yan M."/>
            <person name="Daum C."/>
            <person name="Ng V."/>
            <person name="Clum A."/>
            <person name="Steindorff A."/>
            <person name="Ohm R.A."/>
            <person name="Martin F."/>
            <person name="Silar P."/>
            <person name="Natvig D.O."/>
            <person name="Lalanne C."/>
            <person name="Gautier V."/>
            <person name="Ament-Velasquez S.L."/>
            <person name="Kruys A."/>
            <person name="Hutchinson M.I."/>
            <person name="Powell A.J."/>
            <person name="Barry K."/>
            <person name="Miller A.N."/>
            <person name="Grigoriev I.V."/>
            <person name="Debuchy R."/>
            <person name="Gladieux P."/>
            <person name="Hiltunen Thoren M."/>
            <person name="Johannesson H."/>
        </authorList>
    </citation>
    <scope>NUCLEOTIDE SEQUENCE</scope>
    <source>
        <strain evidence="1">PSN243</strain>
    </source>
</reference>
<keyword evidence="2" id="KW-1185">Reference proteome</keyword>